<feature type="domain" description="DUF7780" evidence="1">
    <location>
        <begin position="10"/>
        <end position="175"/>
    </location>
</feature>
<gene>
    <name evidence="2" type="ORF">FSB_LOCUS15835</name>
</gene>
<evidence type="ECO:0000259" key="1">
    <source>
        <dbReference type="Pfam" id="PF25002"/>
    </source>
</evidence>
<name>A0A2N9FLA0_FAGSY</name>
<evidence type="ECO:0000313" key="2">
    <source>
        <dbReference type="EMBL" id="SPC87953.1"/>
    </source>
</evidence>
<dbReference type="PANTHER" id="PTHR34960:SF1">
    <property type="entry name" value="EMB|CAB68146.1-RELATED"/>
    <property type="match status" value="1"/>
</dbReference>
<dbReference type="PANTHER" id="PTHR34960">
    <property type="entry name" value="EMB|CAB68146.1-RELATED"/>
    <property type="match status" value="1"/>
</dbReference>
<dbReference type="Pfam" id="PF25002">
    <property type="entry name" value="DUF7780"/>
    <property type="match status" value="2"/>
</dbReference>
<sequence length="333" mass="37212">MTKKKASLSTALQGMGTLYRRGNRAMNDLVVGHVVEDVKEEELRLFVRLLHRSGLTAKADVVFIFPNSSFSSRFDFIVKEENDSFFKLVRHYKDLNGTSQKRVMGFDVKQFTKKEKKEMGENIWGRKRVQRSNFSSNLDGDEEEGEAESTRLNYGSVVSFDSPDLDPENSLAGFSRPHVKNSVLLGDPLVRVRNRNPVSVYLSTSSSSKHGKKNSDKTQSHFPVNSAVIMGGARGVRRLSNAMVTEIVRAAMQHKKKNSVTESGILSQLIANEFILKNINLVIYTESIPDPSSLIPGLNSDSATSLSDYAVIQRGIVRHSGPLKSKENRIYNK</sequence>
<dbReference type="EMBL" id="OIVN01000960">
    <property type="protein sequence ID" value="SPC87953.1"/>
    <property type="molecule type" value="Genomic_DNA"/>
</dbReference>
<accession>A0A2N9FLA0</accession>
<organism evidence="2">
    <name type="scientific">Fagus sylvatica</name>
    <name type="common">Beechnut</name>
    <dbReference type="NCBI Taxonomy" id="28930"/>
    <lineage>
        <taxon>Eukaryota</taxon>
        <taxon>Viridiplantae</taxon>
        <taxon>Streptophyta</taxon>
        <taxon>Embryophyta</taxon>
        <taxon>Tracheophyta</taxon>
        <taxon>Spermatophyta</taxon>
        <taxon>Magnoliopsida</taxon>
        <taxon>eudicotyledons</taxon>
        <taxon>Gunneridae</taxon>
        <taxon>Pentapetalae</taxon>
        <taxon>rosids</taxon>
        <taxon>fabids</taxon>
        <taxon>Fagales</taxon>
        <taxon>Fagaceae</taxon>
        <taxon>Fagus</taxon>
    </lineage>
</organism>
<feature type="domain" description="DUF7780" evidence="1">
    <location>
        <begin position="179"/>
        <end position="287"/>
    </location>
</feature>
<dbReference type="InterPro" id="IPR056682">
    <property type="entry name" value="DUF7780"/>
</dbReference>
<reference evidence="2" key="1">
    <citation type="submission" date="2018-02" db="EMBL/GenBank/DDBJ databases">
        <authorList>
            <person name="Cohen D.B."/>
            <person name="Kent A.D."/>
        </authorList>
    </citation>
    <scope>NUCLEOTIDE SEQUENCE</scope>
</reference>
<protein>
    <recommendedName>
        <fullName evidence="1">DUF7780 domain-containing protein</fullName>
    </recommendedName>
</protein>
<dbReference type="AlphaFoldDB" id="A0A2N9FLA0"/>
<proteinExistence type="predicted"/>